<accession>A0A2T2ZAW9</accession>
<name>A0A2T2ZAW9_9NOCA</name>
<feature type="region of interest" description="Disordered" evidence="2">
    <location>
        <begin position="58"/>
        <end position="100"/>
    </location>
</feature>
<gene>
    <name evidence="4" type="ORF">C8259_08045</name>
</gene>
<dbReference type="PANTHER" id="PTHR30055:SF153">
    <property type="entry name" value="HTH-TYPE TRANSCRIPTIONAL REPRESSOR RV3405C"/>
    <property type="match status" value="1"/>
</dbReference>
<sequence>MPAVDFAEFDQPGQRRGDQPRSRGRSDLVPAARDHHRGARERARIERCHEIHQHRPVPASATCGRGADHPIEFTADPPRRDGSESEMGQQPHAATMDDVAARSGMSRATLFRRFGGRDALFEAAVAHTLHDFLTEITSTYLTVTDPTERIAEAFAACLRLRRQLLANNTGAPYNAELLTALTSGDPSPMDIGHRFVAARIRAGQAEGTLPPGDPDLQAGAVIRLTLGYLLFPPAGYHLDDETVARDLTRRVIAPLVTTPMR</sequence>
<dbReference type="Proteomes" id="UP000241647">
    <property type="component" value="Unassembled WGS sequence"/>
</dbReference>
<dbReference type="PANTHER" id="PTHR30055">
    <property type="entry name" value="HTH-TYPE TRANSCRIPTIONAL REGULATOR RUTR"/>
    <property type="match status" value="1"/>
</dbReference>
<dbReference type="SUPFAM" id="SSF48498">
    <property type="entry name" value="Tetracyclin repressor-like, C-terminal domain"/>
    <property type="match status" value="1"/>
</dbReference>
<evidence type="ECO:0000313" key="4">
    <source>
        <dbReference type="EMBL" id="PSR64909.1"/>
    </source>
</evidence>
<organism evidence="4 5">
    <name type="scientific">Nocardia nova</name>
    <dbReference type="NCBI Taxonomy" id="37330"/>
    <lineage>
        <taxon>Bacteria</taxon>
        <taxon>Bacillati</taxon>
        <taxon>Actinomycetota</taxon>
        <taxon>Actinomycetes</taxon>
        <taxon>Mycobacteriales</taxon>
        <taxon>Nocardiaceae</taxon>
        <taxon>Nocardia</taxon>
    </lineage>
</organism>
<comment type="caution">
    <text evidence="4">The sequence shown here is derived from an EMBL/GenBank/DDBJ whole genome shotgun (WGS) entry which is preliminary data.</text>
</comment>
<feature type="compositionally biased region" description="Basic and acidic residues" evidence="2">
    <location>
        <begin position="66"/>
        <end position="83"/>
    </location>
</feature>
<dbReference type="SUPFAM" id="SSF46689">
    <property type="entry name" value="Homeodomain-like"/>
    <property type="match status" value="1"/>
</dbReference>
<dbReference type="InterPro" id="IPR009057">
    <property type="entry name" value="Homeodomain-like_sf"/>
</dbReference>
<proteinExistence type="predicted"/>
<feature type="domain" description="HTH tetR-type" evidence="3">
    <location>
        <begin position="92"/>
        <end position="124"/>
    </location>
</feature>
<dbReference type="AlphaFoldDB" id="A0A2T2ZAW9"/>
<protein>
    <submittedName>
        <fullName evidence="4">TetR/AcrR family transcriptional regulator</fullName>
    </submittedName>
</protein>
<dbReference type="InterPro" id="IPR050109">
    <property type="entry name" value="HTH-type_TetR-like_transc_reg"/>
</dbReference>
<evidence type="ECO:0000256" key="2">
    <source>
        <dbReference type="SAM" id="MobiDB-lite"/>
    </source>
</evidence>
<dbReference type="InterPro" id="IPR036271">
    <property type="entry name" value="Tet_transcr_reg_TetR-rel_C_sf"/>
</dbReference>
<dbReference type="GO" id="GO:0000976">
    <property type="term" value="F:transcription cis-regulatory region binding"/>
    <property type="evidence" value="ECO:0007669"/>
    <property type="project" value="TreeGrafter"/>
</dbReference>
<evidence type="ECO:0000313" key="5">
    <source>
        <dbReference type="Proteomes" id="UP000241647"/>
    </source>
</evidence>
<evidence type="ECO:0000256" key="1">
    <source>
        <dbReference type="ARBA" id="ARBA00023125"/>
    </source>
</evidence>
<reference evidence="4 5" key="1">
    <citation type="submission" date="2018-02" db="EMBL/GenBank/DDBJ databases">
        <title>8 Nocardia nova and 1 Nocardia cyriacigeorgica strain used for evolution to TMP-SMX.</title>
        <authorList>
            <person name="Mehta H."/>
            <person name="Weng J."/>
            <person name="Shamoo Y."/>
        </authorList>
    </citation>
    <scope>NUCLEOTIDE SEQUENCE [LARGE SCALE GENOMIC DNA]</scope>
    <source>
        <strain evidence="4 5">ATCC 33727</strain>
    </source>
</reference>
<evidence type="ECO:0000259" key="3">
    <source>
        <dbReference type="Pfam" id="PF00440"/>
    </source>
</evidence>
<dbReference type="InterPro" id="IPR001647">
    <property type="entry name" value="HTH_TetR"/>
</dbReference>
<feature type="region of interest" description="Disordered" evidence="2">
    <location>
        <begin position="1"/>
        <end position="41"/>
    </location>
</feature>
<dbReference type="EMBL" id="PYHS01000003">
    <property type="protein sequence ID" value="PSR64909.1"/>
    <property type="molecule type" value="Genomic_DNA"/>
</dbReference>
<dbReference type="Pfam" id="PF00440">
    <property type="entry name" value="TetR_N"/>
    <property type="match status" value="1"/>
</dbReference>
<feature type="compositionally biased region" description="Basic and acidic residues" evidence="2">
    <location>
        <begin position="13"/>
        <end position="26"/>
    </location>
</feature>
<dbReference type="GO" id="GO:0003700">
    <property type="term" value="F:DNA-binding transcription factor activity"/>
    <property type="evidence" value="ECO:0007669"/>
    <property type="project" value="TreeGrafter"/>
</dbReference>
<keyword evidence="1" id="KW-0238">DNA-binding</keyword>
<dbReference type="Gene3D" id="1.10.357.10">
    <property type="entry name" value="Tetracycline Repressor, domain 2"/>
    <property type="match status" value="1"/>
</dbReference>